<feature type="region of interest" description="Disordered" evidence="10">
    <location>
        <begin position="1"/>
        <end position="27"/>
    </location>
</feature>
<evidence type="ECO:0000313" key="12">
    <source>
        <dbReference type="EMBL" id="KAH7159542.1"/>
    </source>
</evidence>
<keyword evidence="12" id="KW-0808">Transferase</keyword>
<protein>
    <recommendedName>
        <fullName evidence="5">EKC/KEOPS complex subunit BUD32</fullName>
        <ecNumber evidence="3">2.7.11.1</ecNumber>
    </recommendedName>
    <alternativeName>
        <fullName evidence="6 7">Atypical Serine/threonine protein kinase BUD32</fullName>
    </alternativeName>
    <alternativeName>
        <fullName evidence="4">EKC/KEOPS complex subunit bud32</fullName>
    </alternativeName>
</protein>
<dbReference type="EC" id="2.7.11.1" evidence="3"/>
<comment type="subunit">
    <text evidence="2">Component of the EKC/KEOPS complex composed of at least BUD32, CGI121, GON7, KAE1 and PCC1; the whole complex dimerizes.</text>
</comment>
<dbReference type="InterPro" id="IPR000719">
    <property type="entry name" value="Prot_kinase_dom"/>
</dbReference>
<sequence>MDCSDRPWNGDSRTPSPDPQRPGFPYRSGLKLTIRRHSPPPPYGVQYVKGLERKRVRMPRKLKVTQSEWCLQHPPEESHSPHPDTTTHTLRVLGEIACEDGRGAQVVRCCLDNDKSSVYAAKIYDARHYRWPNDVTWEADEDYRREAAAYEDMQQLGLDGEIAPKYFGSWTTNVVAWAGSDVLRPVRIVLMEFLEGSSMLSLLVNKQVTTIPPQQRLDILGAAIVAANQLHFHHIWHRDFSPRNIMLVRSHPNRGMPRVVLIDFNCSTVATRPNSKYPAFQRRLPANPINAWWTSFDDEFYHWIPEPHRSRVSVWKGWLRATWGSSNEFESPREEILEEFENGVTEFLPPLPDPEDTSNSRW</sequence>
<dbReference type="Proteomes" id="UP000717696">
    <property type="component" value="Unassembled WGS sequence"/>
</dbReference>
<comment type="function">
    <text evidence="1">Component of the EKC/KEOPS complex that is required for the formation of a threonylcarbamoyl group on adenosine at position 37 (t(6)A37) in tRNAs that read codons beginning with adenine. The complex is probably involved in the transfer of the threonylcarbamoyl moiety of threonylcarbamoyl-AMP (TC-AMP) to the N6 group of A37. BUD32 has ATPase activity in the context of the EKC/KEOPS complex and likely plays a supporting role to the catalytic subunit KAE1. The EKC/KEOPS complex also promotes both telomere uncapping and telomere elongation. The complex is required for efficient recruitment of transcriptional coactivators.</text>
</comment>
<keyword evidence="13" id="KW-1185">Reference proteome</keyword>
<dbReference type="AlphaFoldDB" id="A0A9P9FBW5"/>
<dbReference type="InterPro" id="IPR008266">
    <property type="entry name" value="Tyr_kinase_AS"/>
</dbReference>
<organism evidence="12 13">
    <name type="scientific">Dactylonectria estremocensis</name>
    <dbReference type="NCBI Taxonomy" id="1079267"/>
    <lineage>
        <taxon>Eukaryota</taxon>
        <taxon>Fungi</taxon>
        <taxon>Dikarya</taxon>
        <taxon>Ascomycota</taxon>
        <taxon>Pezizomycotina</taxon>
        <taxon>Sordariomycetes</taxon>
        <taxon>Hypocreomycetidae</taxon>
        <taxon>Hypocreales</taxon>
        <taxon>Nectriaceae</taxon>
        <taxon>Dactylonectria</taxon>
    </lineage>
</organism>
<dbReference type="InterPro" id="IPR011009">
    <property type="entry name" value="Kinase-like_dom_sf"/>
</dbReference>
<evidence type="ECO:0000259" key="11">
    <source>
        <dbReference type="PROSITE" id="PS50011"/>
    </source>
</evidence>
<dbReference type="OrthoDB" id="4267316at2759"/>
<dbReference type="GO" id="GO:0004674">
    <property type="term" value="F:protein serine/threonine kinase activity"/>
    <property type="evidence" value="ECO:0007669"/>
    <property type="project" value="UniProtKB-EC"/>
</dbReference>
<evidence type="ECO:0000256" key="8">
    <source>
        <dbReference type="ARBA" id="ARBA00047899"/>
    </source>
</evidence>
<dbReference type="SUPFAM" id="SSF56112">
    <property type="entry name" value="Protein kinase-like (PK-like)"/>
    <property type="match status" value="1"/>
</dbReference>
<dbReference type="Pfam" id="PF00069">
    <property type="entry name" value="Pkinase"/>
    <property type="match status" value="1"/>
</dbReference>
<dbReference type="PROSITE" id="PS00109">
    <property type="entry name" value="PROTEIN_KINASE_TYR"/>
    <property type="match status" value="1"/>
</dbReference>
<dbReference type="PROSITE" id="PS50011">
    <property type="entry name" value="PROTEIN_KINASE_DOM"/>
    <property type="match status" value="1"/>
</dbReference>
<gene>
    <name evidence="12" type="ORF">B0J13DRAFT_539135</name>
</gene>
<keyword evidence="12" id="KW-0418">Kinase</keyword>
<evidence type="ECO:0000313" key="13">
    <source>
        <dbReference type="Proteomes" id="UP000717696"/>
    </source>
</evidence>
<evidence type="ECO:0000256" key="9">
    <source>
        <dbReference type="ARBA" id="ARBA00048679"/>
    </source>
</evidence>
<comment type="caution">
    <text evidence="12">The sequence shown here is derived from an EMBL/GenBank/DDBJ whole genome shotgun (WGS) entry which is preliminary data.</text>
</comment>
<evidence type="ECO:0000256" key="10">
    <source>
        <dbReference type="SAM" id="MobiDB-lite"/>
    </source>
</evidence>
<evidence type="ECO:0000256" key="1">
    <source>
        <dbReference type="ARBA" id="ARBA00003747"/>
    </source>
</evidence>
<dbReference type="SMART" id="SM00220">
    <property type="entry name" value="S_TKc"/>
    <property type="match status" value="1"/>
</dbReference>
<dbReference type="EMBL" id="JAGMUU010000002">
    <property type="protein sequence ID" value="KAH7159542.1"/>
    <property type="molecule type" value="Genomic_DNA"/>
</dbReference>
<accession>A0A9P9FBW5</accession>
<evidence type="ECO:0000256" key="7">
    <source>
        <dbReference type="ARBA" id="ARBA00033194"/>
    </source>
</evidence>
<proteinExistence type="predicted"/>
<reference evidence="12" key="1">
    <citation type="journal article" date="2021" name="Nat. Commun.">
        <title>Genetic determinants of endophytism in the Arabidopsis root mycobiome.</title>
        <authorList>
            <person name="Mesny F."/>
            <person name="Miyauchi S."/>
            <person name="Thiergart T."/>
            <person name="Pickel B."/>
            <person name="Atanasova L."/>
            <person name="Karlsson M."/>
            <person name="Huettel B."/>
            <person name="Barry K.W."/>
            <person name="Haridas S."/>
            <person name="Chen C."/>
            <person name="Bauer D."/>
            <person name="Andreopoulos W."/>
            <person name="Pangilinan J."/>
            <person name="LaButti K."/>
            <person name="Riley R."/>
            <person name="Lipzen A."/>
            <person name="Clum A."/>
            <person name="Drula E."/>
            <person name="Henrissat B."/>
            <person name="Kohler A."/>
            <person name="Grigoriev I.V."/>
            <person name="Martin F.M."/>
            <person name="Hacquard S."/>
        </authorList>
    </citation>
    <scope>NUCLEOTIDE SEQUENCE</scope>
    <source>
        <strain evidence="12">MPI-CAGE-AT-0021</strain>
    </source>
</reference>
<comment type="catalytic activity">
    <reaction evidence="8">
        <text>L-threonyl-[protein] + ATP = O-phospho-L-threonyl-[protein] + ADP + H(+)</text>
        <dbReference type="Rhea" id="RHEA:46608"/>
        <dbReference type="Rhea" id="RHEA-COMP:11060"/>
        <dbReference type="Rhea" id="RHEA-COMP:11605"/>
        <dbReference type="ChEBI" id="CHEBI:15378"/>
        <dbReference type="ChEBI" id="CHEBI:30013"/>
        <dbReference type="ChEBI" id="CHEBI:30616"/>
        <dbReference type="ChEBI" id="CHEBI:61977"/>
        <dbReference type="ChEBI" id="CHEBI:456216"/>
        <dbReference type="EC" id="2.7.11.1"/>
    </reaction>
</comment>
<dbReference type="GO" id="GO:0005524">
    <property type="term" value="F:ATP binding"/>
    <property type="evidence" value="ECO:0007669"/>
    <property type="project" value="InterPro"/>
</dbReference>
<evidence type="ECO:0000256" key="5">
    <source>
        <dbReference type="ARBA" id="ARBA00019973"/>
    </source>
</evidence>
<evidence type="ECO:0000256" key="2">
    <source>
        <dbReference type="ARBA" id="ARBA00011534"/>
    </source>
</evidence>
<evidence type="ECO:0000256" key="4">
    <source>
        <dbReference type="ARBA" id="ARBA00013948"/>
    </source>
</evidence>
<feature type="domain" description="Protein kinase" evidence="11">
    <location>
        <begin position="87"/>
        <end position="362"/>
    </location>
</feature>
<evidence type="ECO:0000256" key="3">
    <source>
        <dbReference type="ARBA" id="ARBA00012513"/>
    </source>
</evidence>
<evidence type="ECO:0000256" key="6">
    <source>
        <dbReference type="ARBA" id="ARBA00030980"/>
    </source>
</evidence>
<dbReference type="Gene3D" id="1.10.510.10">
    <property type="entry name" value="Transferase(Phosphotransferase) domain 1"/>
    <property type="match status" value="1"/>
</dbReference>
<comment type="catalytic activity">
    <reaction evidence="9">
        <text>L-seryl-[protein] + ATP = O-phospho-L-seryl-[protein] + ADP + H(+)</text>
        <dbReference type="Rhea" id="RHEA:17989"/>
        <dbReference type="Rhea" id="RHEA-COMP:9863"/>
        <dbReference type="Rhea" id="RHEA-COMP:11604"/>
        <dbReference type="ChEBI" id="CHEBI:15378"/>
        <dbReference type="ChEBI" id="CHEBI:29999"/>
        <dbReference type="ChEBI" id="CHEBI:30616"/>
        <dbReference type="ChEBI" id="CHEBI:83421"/>
        <dbReference type="ChEBI" id="CHEBI:456216"/>
        <dbReference type="EC" id="2.7.11.1"/>
    </reaction>
</comment>
<name>A0A9P9FBW5_9HYPO</name>